<reference evidence="1 2" key="1">
    <citation type="submission" date="2019-06" db="EMBL/GenBank/DDBJ databases">
        <title>Sequencing the genomes of 1000 actinobacteria strains.</title>
        <authorList>
            <person name="Klenk H.-P."/>
        </authorList>
    </citation>
    <scope>NUCLEOTIDE SEQUENCE [LARGE SCALE GENOMIC DNA]</scope>
    <source>
        <strain evidence="1 2">DSM 12362</strain>
    </source>
</reference>
<accession>A0A543K6I4</accession>
<evidence type="ECO:0000313" key="1">
    <source>
        <dbReference type="EMBL" id="TQM90662.1"/>
    </source>
</evidence>
<name>A0A543K6I4_9MICO</name>
<dbReference type="RefSeq" id="WP_141820941.1">
    <property type="nucleotide sequence ID" value="NZ_BAAAIL010000005.1"/>
</dbReference>
<dbReference type="InterPro" id="IPR038056">
    <property type="entry name" value="YjbR-like_sf"/>
</dbReference>
<sequence length="146" mass="16752">MRPASVEILHEICRSLPETELGVTWGDVPTYVVPRGPRGRGFLLFRHPRGDAVDPETGEPYDDVVVLRCASREDRDALIEDDRLPFFTIDHFRNHDTVAVLVRASRLPEIDVDELRELLTEAWLSVAPKRLAKEHFPELFAPRRTD</sequence>
<gene>
    <name evidence="1" type="ORF">FB476_3043</name>
</gene>
<dbReference type="OrthoDB" id="954305at2"/>
<keyword evidence="2" id="KW-1185">Reference proteome</keyword>
<dbReference type="SUPFAM" id="SSF142906">
    <property type="entry name" value="YjbR-like"/>
    <property type="match status" value="1"/>
</dbReference>
<dbReference type="EMBL" id="VFPU01000003">
    <property type="protein sequence ID" value="TQM90662.1"/>
    <property type="molecule type" value="Genomic_DNA"/>
</dbReference>
<organism evidence="1 2">
    <name type="scientific">Ornithinimicrobium humiphilum</name>
    <dbReference type="NCBI Taxonomy" id="125288"/>
    <lineage>
        <taxon>Bacteria</taxon>
        <taxon>Bacillati</taxon>
        <taxon>Actinomycetota</taxon>
        <taxon>Actinomycetes</taxon>
        <taxon>Micrococcales</taxon>
        <taxon>Ornithinimicrobiaceae</taxon>
        <taxon>Ornithinimicrobium</taxon>
    </lineage>
</organism>
<comment type="caution">
    <text evidence="1">The sequence shown here is derived from an EMBL/GenBank/DDBJ whole genome shotgun (WGS) entry which is preliminary data.</text>
</comment>
<dbReference type="InterPro" id="IPR058532">
    <property type="entry name" value="YjbR/MT2646/Rv2570-like"/>
</dbReference>
<dbReference type="Gene3D" id="3.90.1150.30">
    <property type="match status" value="1"/>
</dbReference>
<dbReference type="AlphaFoldDB" id="A0A543K6I4"/>
<dbReference type="Proteomes" id="UP000315133">
    <property type="component" value="Unassembled WGS sequence"/>
</dbReference>
<dbReference type="Pfam" id="PF04237">
    <property type="entry name" value="YjbR"/>
    <property type="match status" value="1"/>
</dbReference>
<protein>
    <submittedName>
        <fullName evidence="1">YjbR protein</fullName>
    </submittedName>
</protein>
<evidence type="ECO:0000313" key="2">
    <source>
        <dbReference type="Proteomes" id="UP000315133"/>
    </source>
</evidence>
<proteinExistence type="predicted"/>